<name>A0AA35WUI1_GEOBA</name>
<sequence length="143" mass="16770">MESSSQSQEVYRRRQTNLLGPETQELHTQAYLEFFCSPSFMRALMTVLVDYPQVNYHIVNRQGTENMTNCDSYQPIAVTWGVFPGMEIIQPTVVDPVSFHIWKDEAFMLWGTHWASLYSPESTSHHIISHIQNTYYLPRQPRR</sequence>
<dbReference type="PANTHER" id="PTHR45754:SF3">
    <property type="entry name" value="METHYLENETETRAHYDROFOLATE REDUCTASE (NADPH)"/>
    <property type="match status" value="1"/>
</dbReference>
<organism evidence="2 3">
    <name type="scientific">Geodia barretti</name>
    <name type="common">Barrett's horny sponge</name>
    <dbReference type="NCBI Taxonomy" id="519541"/>
    <lineage>
        <taxon>Eukaryota</taxon>
        <taxon>Metazoa</taxon>
        <taxon>Porifera</taxon>
        <taxon>Demospongiae</taxon>
        <taxon>Heteroscleromorpha</taxon>
        <taxon>Tetractinellida</taxon>
        <taxon>Astrophorina</taxon>
        <taxon>Geodiidae</taxon>
        <taxon>Geodia</taxon>
    </lineage>
</organism>
<proteinExistence type="predicted"/>
<dbReference type="InterPro" id="IPR053806">
    <property type="entry name" value="MTHFR_C"/>
</dbReference>
<dbReference type="GO" id="GO:0004489">
    <property type="term" value="F:methylenetetrahydrofolate reductase [NAD(P)H] activity"/>
    <property type="evidence" value="ECO:0007669"/>
    <property type="project" value="TreeGrafter"/>
</dbReference>
<dbReference type="Proteomes" id="UP001174909">
    <property type="component" value="Unassembled WGS sequence"/>
</dbReference>
<evidence type="ECO:0000313" key="3">
    <source>
        <dbReference type="Proteomes" id="UP001174909"/>
    </source>
</evidence>
<dbReference type="GO" id="GO:0035999">
    <property type="term" value="P:tetrahydrofolate interconversion"/>
    <property type="evidence" value="ECO:0007669"/>
    <property type="project" value="TreeGrafter"/>
</dbReference>
<gene>
    <name evidence="2" type="ORF">GBAR_LOCUS16686</name>
</gene>
<dbReference type="GO" id="GO:0005829">
    <property type="term" value="C:cytosol"/>
    <property type="evidence" value="ECO:0007669"/>
    <property type="project" value="TreeGrafter"/>
</dbReference>
<dbReference type="AlphaFoldDB" id="A0AA35WUI1"/>
<keyword evidence="3" id="KW-1185">Reference proteome</keyword>
<protein>
    <submittedName>
        <fullName evidence="2">Methylenetetrahydrofolate reductase</fullName>
    </submittedName>
</protein>
<comment type="caution">
    <text evidence="2">The sequence shown here is derived from an EMBL/GenBank/DDBJ whole genome shotgun (WGS) entry which is preliminary data.</text>
</comment>
<dbReference type="GO" id="GO:0071949">
    <property type="term" value="F:FAD binding"/>
    <property type="evidence" value="ECO:0007669"/>
    <property type="project" value="TreeGrafter"/>
</dbReference>
<dbReference type="PANTHER" id="PTHR45754">
    <property type="entry name" value="METHYLENETETRAHYDROFOLATE REDUCTASE"/>
    <property type="match status" value="1"/>
</dbReference>
<evidence type="ECO:0000313" key="2">
    <source>
        <dbReference type="EMBL" id="CAI8029366.1"/>
    </source>
</evidence>
<feature type="domain" description="MTHFR SAM-binding regulatory" evidence="1">
    <location>
        <begin position="20"/>
        <end position="137"/>
    </location>
</feature>
<dbReference type="Pfam" id="PF21895">
    <property type="entry name" value="MTHFR_C"/>
    <property type="match status" value="1"/>
</dbReference>
<dbReference type="GO" id="GO:0009086">
    <property type="term" value="P:methionine biosynthetic process"/>
    <property type="evidence" value="ECO:0007669"/>
    <property type="project" value="TreeGrafter"/>
</dbReference>
<reference evidence="2" key="1">
    <citation type="submission" date="2023-03" db="EMBL/GenBank/DDBJ databases">
        <authorList>
            <person name="Steffen K."/>
            <person name="Cardenas P."/>
        </authorList>
    </citation>
    <scope>NUCLEOTIDE SEQUENCE</scope>
</reference>
<dbReference type="EMBL" id="CASHTH010002398">
    <property type="protein sequence ID" value="CAI8029366.1"/>
    <property type="molecule type" value="Genomic_DNA"/>
</dbReference>
<evidence type="ECO:0000259" key="1">
    <source>
        <dbReference type="Pfam" id="PF21895"/>
    </source>
</evidence>
<accession>A0AA35WUI1</accession>